<comment type="similarity">
    <text evidence="1">Belongs to the HGH1 family.</text>
</comment>
<dbReference type="SUPFAM" id="SSF48371">
    <property type="entry name" value="ARM repeat"/>
    <property type="match status" value="1"/>
</dbReference>
<evidence type="ECO:0000256" key="1">
    <source>
        <dbReference type="ARBA" id="ARBA00006712"/>
    </source>
</evidence>
<protein>
    <recommendedName>
        <fullName evidence="2">Protein HGH1 homolog</fullName>
    </recommendedName>
</protein>
<dbReference type="InterPro" id="IPR007206">
    <property type="entry name" value="Protein_HGH1_C"/>
</dbReference>
<dbReference type="Proteomes" id="UP000586704">
    <property type="component" value="Unassembled WGS sequence"/>
</dbReference>
<dbReference type="EMBL" id="VYZU01011593">
    <property type="protein sequence ID" value="NXY82196.1"/>
    <property type="molecule type" value="Genomic_DNA"/>
</dbReference>
<dbReference type="InterPro" id="IPR011989">
    <property type="entry name" value="ARM-like"/>
</dbReference>
<organism evidence="5 6">
    <name type="scientific">Ceyx cyanopectus</name>
    <name type="common">Indigo-banded kingfisher</name>
    <dbReference type="NCBI Taxonomy" id="390723"/>
    <lineage>
        <taxon>Eukaryota</taxon>
        <taxon>Metazoa</taxon>
        <taxon>Chordata</taxon>
        <taxon>Craniata</taxon>
        <taxon>Vertebrata</taxon>
        <taxon>Euteleostomi</taxon>
        <taxon>Archelosauria</taxon>
        <taxon>Archosauria</taxon>
        <taxon>Dinosauria</taxon>
        <taxon>Saurischia</taxon>
        <taxon>Theropoda</taxon>
        <taxon>Coelurosauria</taxon>
        <taxon>Aves</taxon>
        <taxon>Neognathae</taxon>
        <taxon>Neoaves</taxon>
        <taxon>Telluraves</taxon>
        <taxon>Coraciimorphae</taxon>
        <taxon>Coraciiformes</taxon>
        <taxon>Alcedinidae</taxon>
        <taxon>Ceyx</taxon>
    </lineage>
</organism>
<accession>A0A7L4MWZ0</accession>
<name>A0A7L4MWZ0_9AVES</name>
<dbReference type="InterPro" id="IPR016024">
    <property type="entry name" value="ARM-type_fold"/>
</dbReference>
<evidence type="ECO:0000313" key="5">
    <source>
        <dbReference type="EMBL" id="NXY82196.1"/>
    </source>
</evidence>
<dbReference type="Gene3D" id="1.25.10.10">
    <property type="entry name" value="Leucine-rich Repeat Variant"/>
    <property type="match status" value="1"/>
</dbReference>
<feature type="non-terminal residue" evidence="5">
    <location>
        <position position="373"/>
    </location>
</feature>
<evidence type="ECO:0000313" key="6">
    <source>
        <dbReference type="Proteomes" id="UP000586704"/>
    </source>
</evidence>
<dbReference type="Pfam" id="PF04064">
    <property type="entry name" value="DUF384"/>
    <property type="match status" value="1"/>
</dbReference>
<dbReference type="Pfam" id="PF04063">
    <property type="entry name" value="DUF383"/>
    <property type="match status" value="1"/>
</dbReference>
<dbReference type="PANTHER" id="PTHR13387">
    <property type="entry name" value="PROTEIN HGH1 HOMOLOG"/>
    <property type="match status" value="1"/>
</dbReference>
<proteinExistence type="inferred from homology"/>
<dbReference type="PANTHER" id="PTHR13387:SF9">
    <property type="entry name" value="PROTEIN HGH1 HOMOLOG"/>
    <property type="match status" value="1"/>
</dbReference>
<gene>
    <name evidence="5" type="primary">Hgh1</name>
    <name evidence="5" type="ORF">CEYCYA_R11875</name>
</gene>
<sequence>AEQAAALAELTGLLSPAAAPAARAGAAEAALALSGSAAGRQLLAGSTEALSALLQLAAGPCPVSARAALGCLVNLSSEPAAREPLLAKLPALLGLLPSGEACGVLANLCREREAARRVLRGLQEAGNGLAPLLQPLGQPRPPPQLGPLLCNLSQLPEGRRELLDHSRCSVQRLLPFTQYRDSVVHRRGIVGALRNCCFEHEEHDWLLGEEVDVLPFLLLPLAGPEELPEDEMEREWAPEWRDGHRGGCCLPTPMAGSSLPELPVDLQYLPPDKQREEEPEIRKMLLETILLLTATKAGRGTVRDRGTYLVLRELHRWEQHPRVLRACEKLIQVLIGDEPGPGLENLLQVTVPEELEQQLQRLDRQEEEEEEEE</sequence>
<dbReference type="InterPro" id="IPR039717">
    <property type="entry name" value="Hgh1"/>
</dbReference>
<dbReference type="OrthoDB" id="338814at2759"/>
<feature type="non-terminal residue" evidence="5">
    <location>
        <position position="1"/>
    </location>
</feature>
<reference evidence="5 6" key="1">
    <citation type="submission" date="2020-02" db="EMBL/GenBank/DDBJ databases">
        <title>Bird 10,000 Genomes (B10K) Project - Family phase.</title>
        <authorList>
            <person name="Zhang G."/>
        </authorList>
    </citation>
    <scope>NUCLEOTIDE SEQUENCE [LARGE SCALE GENOMIC DNA]</scope>
    <source>
        <strain evidence="5">B10K-DU-013-51</strain>
        <tissue evidence="5">Mixed tissue sample</tissue>
    </source>
</reference>
<evidence type="ECO:0000259" key="3">
    <source>
        <dbReference type="Pfam" id="PF04063"/>
    </source>
</evidence>
<feature type="domain" description="Protein HGH1 C-terminal" evidence="4">
    <location>
        <begin position="288"/>
        <end position="341"/>
    </location>
</feature>
<feature type="domain" description="Protein HGH1 N-terminal" evidence="3">
    <location>
        <begin position="101"/>
        <end position="233"/>
    </location>
</feature>
<keyword evidence="6" id="KW-1185">Reference proteome</keyword>
<comment type="caution">
    <text evidence="5">The sequence shown here is derived from an EMBL/GenBank/DDBJ whole genome shotgun (WGS) entry which is preliminary data.</text>
</comment>
<evidence type="ECO:0000256" key="2">
    <source>
        <dbReference type="ARBA" id="ARBA00014076"/>
    </source>
</evidence>
<dbReference type="InterPro" id="IPR007205">
    <property type="entry name" value="Protein_HGH1_N"/>
</dbReference>
<dbReference type="AlphaFoldDB" id="A0A7L4MWZ0"/>
<evidence type="ECO:0000259" key="4">
    <source>
        <dbReference type="Pfam" id="PF04064"/>
    </source>
</evidence>